<sequence>MTEILYLHGFLSSELSVKAVATQQFFASHYPHVNLQVPRLTNYPSQVQDQLETLIAARPALTDGGLRVIGSSMGGFLATYLVEKYGGRAVLINPAVRPYALLQDYLGQHQNPYTRQDFELVASDIEALVALDTPAVRQPSHYRVLLQTGDETLDYREAQNKYAGSSLVIEQGGDHSFTSYTSHLPEIADFLLARDAVIAAPENP</sequence>
<dbReference type="RefSeq" id="WP_189404237.1">
    <property type="nucleotide sequence ID" value="NZ_BMXP01000002.1"/>
</dbReference>
<organism evidence="1 2">
    <name type="scientific">Alteromonas halophila</name>
    <dbReference type="NCBI Taxonomy" id="516698"/>
    <lineage>
        <taxon>Bacteria</taxon>
        <taxon>Pseudomonadati</taxon>
        <taxon>Pseudomonadota</taxon>
        <taxon>Gammaproteobacteria</taxon>
        <taxon>Alteromonadales</taxon>
        <taxon>Alteromonadaceae</taxon>
        <taxon>Alteromonas/Salinimonas group</taxon>
        <taxon>Alteromonas</taxon>
    </lineage>
</organism>
<reference evidence="1" key="2">
    <citation type="submission" date="2020-09" db="EMBL/GenBank/DDBJ databases">
        <authorList>
            <person name="Sun Q."/>
            <person name="Kim S."/>
        </authorList>
    </citation>
    <scope>NUCLEOTIDE SEQUENCE</scope>
    <source>
        <strain evidence="1">KCTC 22164</strain>
    </source>
</reference>
<dbReference type="InterPro" id="IPR008886">
    <property type="entry name" value="UPF0227/Esterase_YqiA"/>
</dbReference>
<dbReference type="PANTHER" id="PTHR35602">
    <property type="entry name" value="ESTERASE YQIA-RELATED"/>
    <property type="match status" value="1"/>
</dbReference>
<dbReference type="PANTHER" id="PTHR35602:SF3">
    <property type="entry name" value="ESTERASE YQIA"/>
    <property type="match status" value="1"/>
</dbReference>
<dbReference type="Pfam" id="PF05728">
    <property type="entry name" value="UPF0227"/>
    <property type="match status" value="1"/>
</dbReference>
<name>A0A918JIC4_9ALTE</name>
<dbReference type="InterPro" id="IPR029058">
    <property type="entry name" value="AB_hydrolase_fold"/>
</dbReference>
<dbReference type="Gene3D" id="3.40.50.1820">
    <property type="entry name" value="alpha/beta hydrolase"/>
    <property type="match status" value="1"/>
</dbReference>
<dbReference type="AlphaFoldDB" id="A0A918JIC4"/>
<dbReference type="SUPFAM" id="SSF53474">
    <property type="entry name" value="alpha/beta-Hydrolases"/>
    <property type="match status" value="1"/>
</dbReference>
<protein>
    <submittedName>
        <fullName evidence="1">Esterase YqiA</fullName>
    </submittedName>
</protein>
<comment type="caution">
    <text evidence="1">The sequence shown here is derived from an EMBL/GenBank/DDBJ whole genome shotgun (WGS) entry which is preliminary data.</text>
</comment>
<reference evidence="1" key="1">
    <citation type="journal article" date="2014" name="Int. J. Syst. Evol. Microbiol.">
        <title>Complete genome sequence of Corynebacterium casei LMG S-19264T (=DSM 44701T), isolated from a smear-ripened cheese.</title>
        <authorList>
            <consortium name="US DOE Joint Genome Institute (JGI-PGF)"/>
            <person name="Walter F."/>
            <person name="Albersmeier A."/>
            <person name="Kalinowski J."/>
            <person name="Ruckert C."/>
        </authorList>
    </citation>
    <scope>NUCLEOTIDE SEQUENCE</scope>
    <source>
        <strain evidence="1">KCTC 22164</strain>
    </source>
</reference>
<gene>
    <name evidence="1" type="ORF">GCM10007391_11290</name>
</gene>
<keyword evidence="2" id="KW-1185">Reference proteome</keyword>
<dbReference type="Proteomes" id="UP000631300">
    <property type="component" value="Unassembled WGS sequence"/>
</dbReference>
<dbReference type="EMBL" id="BMXP01000002">
    <property type="protein sequence ID" value="GGW80182.1"/>
    <property type="molecule type" value="Genomic_DNA"/>
</dbReference>
<evidence type="ECO:0000313" key="2">
    <source>
        <dbReference type="Proteomes" id="UP000631300"/>
    </source>
</evidence>
<proteinExistence type="predicted"/>
<evidence type="ECO:0000313" key="1">
    <source>
        <dbReference type="EMBL" id="GGW80182.1"/>
    </source>
</evidence>
<accession>A0A918JIC4</accession>